<protein>
    <submittedName>
        <fullName evidence="2">Uncharacterized protein</fullName>
    </submittedName>
</protein>
<evidence type="ECO:0000256" key="1">
    <source>
        <dbReference type="SAM" id="Phobius"/>
    </source>
</evidence>
<feature type="transmembrane region" description="Helical" evidence="1">
    <location>
        <begin position="33"/>
        <end position="53"/>
    </location>
</feature>
<keyword evidence="1" id="KW-0812">Transmembrane</keyword>
<reference evidence="2 3" key="1">
    <citation type="submission" date="2023-07" db="EMBL/GenBank/DDBJ databases">
        <authorList>
            <person name="Lian W.-H."/>
        </authorList>
    </citation>
    <scope>NUCLEOTIDE SEQUENCE [LARGE SCALE GENOMIC DNA]</scope>
    <source>
        <strain evidence="2 3">SYSU DXS3180</strain>
    </source>
</reference>
<gene>
    <name evidence="2" type="ORF">QTN47_06000</name>
</gene>
<evidence type="ECO:0000313" key="3">
    <source>
        <dbReference type="Proteomes" id="UP001560573"/>
    </source>
</evidence>
<keyword evidence="1" id="KW-1133">Transmembrane helix</keyword>
<dbReference type="EMBL" id="JAULBC010000002">
    <property type="protein sequence ID" value="MEX6687036.1"/>
    <property type="molecule type" value="Genomic_DNA"/>
</dbReference>
<accession>A0ABV3ZAY8</accession>
<comment type="caution">
    <text evidence="2">The sequence shown here is derived from an EMBL/GenBank/DDBJ whole genome shotgun (WGS) entry which is preliminary data.</text>
</comment>
<keyword evidence="3" id="KW-1185">Reference proteome</keyword>
<dbReference type="Proteomes" id="UP001560573">
    <property type="component" value="Unassembled WGS sequence"/>
</dbReference>
<dbReference type="RefSeq" id="WP_369328439.1">
    <property type="nucleotide sequence ID" value="NZ_JAULBC010000002.1"/>
</dbReference>
<evidence type="ECO:0000313" key="2">
    <source>
        <dbReference type="EMBL" id="MEX6687036.1"/>
    </source>
</evidence>
<organism evidence="2 3">
    <name type="scientific">Danxiaibacter flavus</name>
    <dbReference type="NCBI Taxonomy" id="3049108"/>
    <lineage>
        <taxon>Bacteria</taxon>
        <taxon>Pseudomonadati</taxon>
        <taxon>Bacteroidota</taxon>
        <taxon>Chitinophagia</taxon>
        <taxon>Chitinophagales</taxon>
        <taxon>Chitinophagaceae</taxon>
        <taxon>Danxiaibacter</taxon>
    </lineage>
</organism>
<sequence>MSTSLRPWQVAIVAVLTALNCYSIAQGFAYKSFIGILLAVASLTVLGFCIKMFRSMNRMAENAEDVS</sequence>
<keyword evidence="1" id="KW-0472">Membrane</keyword>
<proteinExistence type="predicted"/>
<name>A0ABV3ZAY8_9BACT</name>